<dbReference type="EMBL" id="FR687360">
    <property type="protein sequence ID" value="CBW76597.1"/>
    <property type="molecule type" value="Genomic_DNA"/>
</dbReference>
<evidence type="ECO:0000313" key="1">
    <source>
        <dbReference type="EMBL" id="CBW76597.1"/>
    </source>
</evidence>
<sequence length="52" mass="5983">MPNIDWHRLGNSNLKQFCAFNHTAFRASIRCLGGVFGYAERVLTRAQKSDKR</sequence>
<proteinExistence type="predicted"/>
<dbReference type="Proteomes" id="UP000007437">
    <property type="component" value="Plasmid pBRH01"/>
</dbReference>
<protein>
    <submittedName>
        <fullName evidence="1">Uncharacterized protein</fullName>
    </submittedName>
</protein>
<evidence type="ECO:0000313" key="2">
    <source>
        <dbReference type="Proteomes" id="UP000007437"/>
    </source>
</evidence>
<geneLocation type="plasmid" evidence="1 2">
    <name>pBRH01</name>
</geneLocation>
<dbReference type="HOGENOM" id="CLU_3077743_0_0_4"/>
<dbReference type="KEGG" id="brh:RBRH_04233"/>
<gene>
    <name evidence="1" type="ordered locus">RBRH_04233</name>
</gene>
<accession>E5AU23</accession>
<dbReference type="AlphaFoldDB" id="E5AU23"/>
<organism evidence="1 2">
    <name type="scientific">Mycetohabitans rhizoxinica (strain DSM 19002 / CIP 109453 / HKI 454)</name>
    <name type="common">Paraburkholderia rhizoxinica</name>
    <dbReference type="NCBI Taxonomy" id="882378"/>
    <lineage>
        <taxon>Bacteria</taxon>
        <taxon>Pseudomonadati</taxon>
        <taxon>Pseudomonadota</taxon>
        <taxon>Betaproteobacteria</taxon>
        <taxon>Burkholderiales</taxon>
        <taxon>Burkholderiaceae</taxon>
        <taxon>Mycetohabitans</taxon>
    </lineage>
</organism>
<keyword evidence="1" id="KW-0614">Plasmid</keyword>
<name>E5AU23_MYCRK</name>
<reference evidence="1 2" key="1">
    <citation type="journal article" date="2011" name="J. Bacteriol.">
        <title>Complete genome sequence of Burkholderia rhizoxinica, an endosymbiont of Rhizopus microsporus.</title>
        <authorList>
            <person name="Lackner G."/>
            <person name="Moebius N."/>
            <person name="Partida-Martinez L."/>
            <person name="Hertweck C."/>
        </authorList>
    </citation>
    <scope>NUCLEOTIDE SEQUENCE [LARGE SCALE GENOMIC DNA]</scope>
    <source>
        <strain evidence="2">DSM 19002 / CIP 109453 / HKI 454</strain>
        <plasmid evidence="1 2">pBRH01</plasmid>
    </source>
</reference>